<keyword evidence="1" id="KW-0812">Transmembrane</keyword>
<evidence type="ECO:0000313" key="3">
    <source>
        <dbReference type="EMBL" id="QJH96723.1"/>
    </source>
</evidence>
<dbReference type="AlphaFoldDB" id="A0A6H1ZJ16"/>
<evidence type="ECO:0000256" key="1">
    <source>
        <dbReference type="SAM" id="Phobius"/>
    </source>
</evidence>
<evidence type="ECO:0000313" key="2">
    <source>
        <dbReference type="EMBL" id="QJA47421.1"/>
    </source>
</evidence>
<keyword evidence="1" id="KW-1133">Transmembrane helix</keyword>
<name>A0A6H1ZJ16_9ZZZZ</name>
<dbReference type="EMBL" id="MT144659">
    <property type="protein sequence ID" value="QJH96723.1"/>
    <property type="molecule type" value="Genomic_DNA"/>
</dbReference>
<feature type="transmembrane region" description="Helical" evidence="1">
    <location>
        <begin position="116"/>
        <end position="135"/>
    </location>
</feature>
<gene>
    <name evidence="2" type="ORF">TM448A00666_0025</name>
    <name evidence="3" type="ORF">TM448B00795_0037</name>
</gene>
<dbReference type="EMBL" id="MT144042">
    <property type="protein sequence ID" value="QJA47421.1"/>
    <property type="molecule type" value="Genomic_DNA"/>
</dbReference>
<reference evidence="2" key="1">
    <citation type="submission" date="2020-03" db="EMBL/GenBank/DDBJ databases">
        <title>The deep terrestrial virosphere.</title>
        <authorList>
            <person name="Holmfeldt K."/>
            <person name="Nilsson E."/>
            <person name="Simone D."/>
            <person name="Lopez-Fernandez M."/>
            <person name="Wu X."/>
            <person name="de Brujin I."/>
            <person name="Lundin D."/>
            <person name="Andersson A."/>
            <person name="Bertilsson S."/>
            <person name="Dopson M."/>
        </authorList>
    </citation>
    <scope>NUCLEOTIDE SEQUENCE</scope>
    <source>
        <strain evidence="2">TM448A00666</strain>
        <strain evidence="3">TM448B00795</strain>
    </source>
</reference>
<organism evidence="2">
    <name type="scientific">viral metagenome</name>
    <dbReference type="NCBI Taxonomy" id="1070528"/>
    <lineage>
        <taxon>unclassified sequences</taxon>
        <taxon>metagenomes</taxon>
        <taxon>organismal metagenomes</taxon>
    </lineage>
</organism>
<accession>A0A6H1ZJ16</accession>
<protein>
    <submittedName>
        <fullName evidence="2">Uncharacterized protein</fullName>
    </submittedName>
</protein>
<proteinExistence type="predicted"/>
<feature type="transmembrane region" description="Helical" evidence="1">
    <location>
        <begin position="7"/>
        <end position="28"/>
    </location>
</feature>
<keyword evidence="1" id="KW-0472">Membrane</keyword>
<sequence>MAGFRPDAFLISIIIFSFIIAVGSGWIVSMADHYEVDYDSKFGTVYETVKDTENLTKAQKELVIGGEIEETAALDSAIKGATSAVKLLTSPIEIITLIVEDVESEVPGGMPIDLSLYVKVAITIMVIFALIYLFFRIRSW</sequence>